<dbReference type="Proteomes" id="UP000737018">
    <property type="component" value="Unassembled WGS sequence"/>
</dbReference>
<reference evidence="1" key="1">
    <citation type="submission" date="2020-03" db="EMBL/GenBank/DDBJ databases">
        <title>Castanea mollissima Vanexum genome sequencing.</title>
        <authorList>
            <person name="Staton M."/>
        </authorList>
    </citation>
    <scope>NUCLEOTIDE SEQUENCE</scope>
    <source>
        <tissue evidence="1">Leaf</tissue>
    </source>
</reference>
<evidence type="ECO:0000313" key="1">
    <source>
        <dbReference type="EMBL" id="KAF3956532.1"/>
    </source>
</evidence>
<protein>
    <submittedName>
        <fullName evidence="1">Uncharacterized protein</fullName>
    </submittedName>
</protein>
<organism evidence="1 2">
    <name type="scientific">Castanea mollissima</name>
    <name type="common">Chinese chestnut</name>
    <dbReference type="NCBI Taxonomy" id="60419"/>
    <lineage>
        <taxon>Eukaryota</taxon>
        <taxon>Viridiplantae</taxon>
        <taxon>Streptophyta</taxon>
        <taxon>Embryophyta</taxon>
        <taxon>Tracheophyta</taxon>
        <taxon>Spermatophyta</taxon>
        <taxon>Magnoliopsida</taxon>
        <taxon>eudicotyledons</taxon>
        <taxon>Gunneridae</taxon>
        <taxon>Pentapetalae</taxon>
        <taxon>rosids</taxon>
        <taxon>fabids</taxon>
        <taxon>Fagales</taxon>
        <taxon>Fagaceae</taxon>
        <taxon>Castanea</taxon>
    </lineage>
</organism>
<gene>
    <name evidence="1" type="ORF">CMV_018345</name>
</gene>
<name>A0A8J4VG93_9ROSI</name>
<sequence length="67" mass="7704">MPKKKLFIFENVYLFKFSVPLSFLFNSFSSAFPFAKQIGEHGKQFESSSVICVPFNPFVFAGHLCFQ</sequence>
<evidence type="ECO:0000313" key="2">
    <source>
        <dbReference type="Proteomes" id="UP000737018"/>
    </source>
</evidence>
<dbReference type="AlphaFoldDB" id="A0A8J4VG93"/>
<proteinExistence type="predicted"/>
<comment type="caution">
    <text evidence="1">The sequence shown here is derived from an EMBL/GenBank/DDBJ whole genome shotgun (WGS) entry which is preliminary data.</text>
</comment>
<keyword evidence="2" id="KW-1185">Reference proteome</keyword>
<dbReference type="EMBL" id="JRKL02003058">
    <property type="protein sequence ID" value="KAF3956532.1"/>
    <property type="molecule type" value="Genomic_DNA"/>
</dbReference>
<accession>A0A8J4VG93</accession>